<evidence type="ECO:0000256" key="1">
    <source>
        <dbReference type="ARBA" id="ARBA00023015"/>
    </source>
</evidence>
<dbReference type="SUPFAM" id="SSF46689">
    <property type="entry name" value="Homeodomain-like"/>
    <property type="match status" value="1"/>
</dbReference>
<dbReference type="AlphaFoldDB" id="A0A8J3X860"/>
<proteinExistence type="predicted"/>
<dbReference type="InterPro" id="IPR009057">
    <property type="entry name" value="Homeodomain-like_sf"/>
</dbReference>
<evidence type="ECO:0000256" key="3">
    <source>
        <dbReference type="ARBA" id="ARBA00023163"/>
    </source>
</evidence>
<dbReference type="Gene3D" id="1.10.357.10">
    <property type="entry name" value="Tetracycline Repressor, domain 2"/>
    <property type="match status" value="1"/>
</dbReference>
<keyword evidence="2 4" id="KW-0238">DNA-binding</keyword>
<feature type="DNA-binding region" description="H-T-H motif" evidence="4">
    <location>
        <begin position="36"/>
        <end position="55"/>
    </location>
</feature>
<dbReference type="Pfam" id="PF21597">
    <property type="entry name" value="TetR_C_43"/>
    <property type="match status" value="1"/>
</dbReference>
<protein>
    <submittedName>
        <fullName evidence="6">TetR family transcriptional regulator</fullName>
    </submittedName>
</protein>
<evidence type="ECO:0000313" key="6">
    <source>
        <dbReference type="EMBL" id="GII30649.1"/>
    </source>
</evidence>
<dbReference type="EMBL" id="BOOO01000020">
    <property type="protein sequence ID" value="GII30649.1"/>
    <property type="molecule type" value="Genomic_DNA"/>
</dbReference>
<sequence length="191" mass="20861">MPGTLTRKRRTDAEDNRRRIVEVARAAFAADGLDLPVREIARRAGMGVATIYRHFPSRQDLISAVLAEQVARCGEEMRAALADPDSRRALRGTIVRFGERQVHDRGLNEALLGSHASGAAFAEQRRTHAEAFAQLVERARGDGALRGHVSVDDARIALMAIASFRALPAERASSAIRTLTDLLLTAVLNEE</sequence>
<gene>
    <name evidence="6" type="ORF">Pmi06nite_40910</name>
</gene>
<dbReference type="GO" id="GO:0000976">
    <property type="term" value="F:transcription cis-regulatory region binding"/>
    <property type="evidence" value="ECO:0007669"/>
    <property type="project" value="TreeGrafter"/>
</dbReference>
<dbReference type="GO" id="GO:0003700">
    <property type="term" value="F:DNA-binding transcription factor activity"/>
    <property type="evidence" value="ECO:0007669"/>
    <property type="project" value="TreeGrafter"/>
</dbReference>
<dbReference type="InterPro" id="IPR049445">
    <property type="entry name" value="TetR_SbtR-like_C"/>
</dbReference>
<dbReference type="Pfam" id="PF00440">
    <property type="entry name" value="TetR_N"/>
    <property type="match status" value="1"/>
</dbReference>
<feature type="domain" description="HTH tetR-type" evidence="5">
    <location>
        <begin position="14"/>
        <end position="73"/>
    </location>
</feature>
<evidence type="ECO:0000256" key="4">
    <source>
        <dbReference type="PROSITE-ProRule" id="PRU00335"/>
    </source>
</evidence>
<name>A0A8J3X860_9ACTN</name>
<keyword evidence="1" id="KW-0805">Transcription regulation</keyword>
<dbReference type="InterPro" id="IPR036271">
    <property type="entry name" value="Tet_transcr_reg_TetR-rel_C_sf"/>
</dbReference>
<dbReference type="PROSITE" id="PS50977">
    <property type="entry name" value="HTH_TETR_2"/>
    <property type="match status" value="1"/>
</dbReference>
<accession>A0A8J3X860</accession>
<dbReference type="InterPro" id="IPR050109">
    <property type="entry name" value="HTH-type_TetR-like_transc_reg"/>
</dbReference>
<dbReference type="PANTHER" id="PTHR30055">
    <property type="entry name" value="HTH-TYPE TRANSCRIPTIONAL REGULATOR RUTR"/>
    <property type="match status" value="1"/>
</dbReference>
<dbReference type="InterPro" id="IPR001647">
    <property type="entry name" value="HTH_TetR"/>
</dbReference>
<evidence type="ECO:0000259" key="5">
    <source>
        <dbReference type="PROSITE" id="PS50977"/>
    </source>
</evidence>
<reference evidence="6 7" key="1">
    <citation type="submission" date="2021-01" db="EMBL/GenBank/DDBJ databases">
        <title>Whole genome shotgun sequence of Planotetraspora mira NBRC 15435.</title>
        <authorList>
            <person name="Komaki H."/>
            <person name="Tamura T."/>
        </authorList>
    </citation>
    <scope>NUCLEOTIDE SEQUENCE [LARGE SCALE GENOMIC DNA]</scope>
    <source>
        <strain evidence="6 7">NBRC 15435</strain>
    </source>
</reference>
<comment type="caution">
    <text evidence="6">The sequence shown here is derived from an EMBL/GenBank/DDBJ whole genome shotgun (WGS) entry which is preliminary data.</text>
</comment>
<dbReference type="PANTHER" id="PTHR30055:SF234">
    <property type="entry name" value="HTH-TYPE TRANSCRIPTIONAL REGULATOR BETI"/>
    <property type="match status" value="1"/>
</dbReference>
<organism evidence="6 7">
    <name type="scientific">Planotetraspora mira</name>
    <dbReference type="NCBI Taxonomy" id="58121"/>
    <lineage>
        <taxon>Bacteria</taxon>
        <taxon>Bacillati</taxon>
        <taxon>Actinomycetota</taxon>
        <taxon>Actinomycetes</taxon>
        <taxon>Streptosporangiales</taxon>
        <taxon>Streptosporangiaceae</taxon>
        <taxon>Planotetraspora</taxon>
    </lineage>
</organism>
<dbReference type="Proteomes" id="UP000650628">
    <property type="component" value="Unassembled WGS sequence"/>
</dbReference>
<evidence type="ECO:0000313" key="7">
    <source>
        <dbReference type="Proteomes" id="UP000650628"/>
    </source>
</evidence>
<keyword evidence="3" id="KW-0804">Transcription</keyword>
<keyword evidence="7" id="KW-1185">Reference proteome</keyword>
<dbReference type="PRINTS" id="PR00455">
    <property type="entry name" value="HTHTETR"/>
</dbReference>
<evidence type="ECO:0000256" key="2">
    <source>
        <dbReference type="ARBA" id="ARBA00023125"/>
    </source>
</evidence>
<dbReference type="SUPFAM" id="SSF48498">
    <property type="entry name" value="Tetracyclin repressor-like, C-terminal domain"/>
    <property type="match status" value="1"/>
</dbReference>